<evidence type="ECO:0000256" key="9">
    <source>
        <dbReference type="ARBA" id="ARBA00029910"/>
    </source>
</evidence>
<evidence type="ECO:0000259" key="12">
    <source>
        <dbReference type="PROSITE" id="PS50235"/>
    </source>
</evidence>
<dbReference type="Gene3D" id="3.90.70.10">
    <property type="entry name" value="Cysteine proteinases"/>
    <property type="match status" value="1"/>
</dbReference>
<keyword evidence="4" id="KW-0645">Protease</keyword>
<proteinExistence type="inferred from homology"/>
<name>A0A3P7DUH7_WUCBA</name>
<evidence type="ECO:0000256" key="4">
    <source>
        <dbReference type="ARBA" id="ARBA00022670"/>
    </source>
</evidence>
<dbReference type="PROSITE" id="PS00972">
    <property type="entry name" value="USP_1"/>
    <property type="match status" value="1"/>
</dbReference>
<feature type="compositionally biased region" description="Low complexity" evidence="11">
    <location>
        <begin position="21"/>
        <end position="37"/>
    </location>
</feature>
<evidence type="ECO:0000256" key="10">
    <source>
        <dbReference type="ARBA" id="ARBA00032453"/>
    </source>
</evidence>
<evidence type="ECO:0000256" key="1">
    <source>
        <dbReference type="ARBA" id="ARBA00000707"/>
    </source>
</evidence>
<feature type="compositionally biased region" description="Basic residues" evidence="11">
    <location>
        <begin position="1"/>
        <end position="14"/>
    </location>
</feature>
<dbReference type="GO" id="GO:0006508">
    <property type="term" value="P:proteolysis"/>
    <property type="evidence" value="ECO:0007669"/>
    <property type="project" value="UniProtKB-KW"/>
</dbReference>
<evidence type="ECO:0000256" key="2">
    <source>
        <dbReference type="ARBA" id="ARBA00009085"/>
    </source>
</evidence>
<organism evidence="13 14">
    <name type="scientific">Wuchereria bancrofti</name>
    <dbReference type="NCBI Taxonomy" id="6293"/>
    <lineage>
        <taxon>Eukaryota</taxon>
        <taxon>Metazoa</taxon>
        <taxon>Ecdysozoa</taxon>
        <taxon>Nematoda</taxon>
        <taxon>Chromadorea</taxon>
        <taxon>Rhabditida</taxon>
        <taxon>Spirurina</taxon>
        <taxon>Spiruromorpha</taxon>
        <taxon>Filarioidea</taxon>
        <taxon>Onchocercidae</taxon>
        <taxon>Wuchereria</taxon>
    </lineage>
</organism>
<dbReference type="InterPro" id="IPR038765">
    <property type="entry name" value="Papain-like_cys_pep_sf"/>
</dbReference>
<dbReference type="PANTHER" id="PTHR24006:SF702">
    <property type="entry name" value="UBIQUITIN CARBOXYL-TERMINAL HYDROLASE 47"/>
    <property type="match status" value="1"/>
</dbReference>
<gene>
    <name evidence="13" type="ORF">WBA_LOCUS495</name>
</gene>
<keyword evidence="7" id="KW-0788">Thiol protease</keyword>
<dbReference type="SUPFAM" id="SSF54001">
    <property type="entry name" value="Cysteine proteinases"/>
    <property type="match status" value="1"/>
</dbReference>
<dbReference type="InterPro" id="IPR001394">
    <property type="entry name" value="Peptidase_C19_UCH"/>
</dbReference>
<dbReference type="PANTHER" id="PTHR24006">
    <property type="entry name" value="UBIQUITIN CARBOXYL-TERMINAL HYDROLASE"/>
    <property type="match status" value="1"/>
</dbReference>
<dbReference type="FunCoup" id="A0A3P7DUH7">
    <property type="interactions" value="2236"/>
</dbReference>
<keyword evidence="5" id="KW-0833">Ubl conjugation pathway</keyword>
<dbReference type="InterPro" id="IPR018200">
    <property type="entry name" value="USP_CS"/>
</dbReference>
<comment type="similarity">
    <text evidence="2">Belongs to the peptidase C19 family.</text>
</comment>
<evidence type="ECO:0000256" key="8">
    <source>
        <dbReference type="ARBA" id="ARBA00026136"/>
    </source>
</evidence>
<dbReference type="GO" id="GO:0016579">
    <property type="term" value="P:protein deubiquitination"/>
    <property type="evidence" value="ECO:0007669"/>
    <property type="project" value="InterPro"/>
</dbReference>
<sequence length="1334" mass="150663">MSKGTSSKRRHGCKTLREQSDTTSSYTRSSVTTSSNSNTSLCPLIFNGPSLPGGDINRSPPESMPCEPSTSSISNIHHVADETPDLNSEVLLTLPVLSTMDTTGPLANLDDNNHCYVGLVNQAMTCYLNSLIQTLYMTPEFRNAIYGWKFTGSEAAEARSIPCQLQKLFLLLQTSDRESLETIDLTASFGWSNSEAYEQHDIQELCRIMFDALKQKWNKADASFQELYRGNMEDFVKCLFCQKENIKQDEFLDLPLAVKQFGASDAFKSVEEALHAFIKPEVLEGSNQYYCEGCKRKQNALKGLRIIKFPYLLSIQLKRFDFDCNTLHRIKLNDKMTFPALLNLNEFVYDATKSEPPKKMSWASAVSVSRKKDEPTTSKPNLSDYVSRAEQNNGHLDEQEVDMLLKRDGPFLYELFSVMVHQGSASGGHYFAYIKIRGFSNTCFRGIVLLIPVLILCSYLDFNGNMDQDKWFCFNDSSVTPASIEDIHRTFGGSSGGWSSGNTNAYMLMYRQIDRKRNARFIKTGELANHLLERLRRFEELEEEKRREKQYKESLVSVNVMFNGAHIISDVANLTEAMKFPYTAKLSEIYDAILKAFCAKTSISASDVRLLLCKDFTYSIIRSFTENEMQKTLEEVYPGCSVKSLYRPIVYFLLDVKLSEAQQFYHIYEDESVGTVKLIALNIENGTFLPSFQMQYHDSETMSMIKQKLGQIFHIRGDKTDNLRLVIDKGIAASPTMVLLDDDNFTCAQALLNVTNVKLYVDVGGNGYSTDEDRKIDFDKSKMFALLERRNHAKILTISLPAPGMLFSHDYVQAGIIPSLSHDISRSTTPIGSMPADTNTTTSSGSCSTVIDLRSVPASSIPETLTIKQTTPSMASSHLSSVISEEDNNGPCLDGDGDMESVSAACTPMVSPVVSDSDDTADITTRDSAVDRISRYERTYDAVMAASEQKRLFEMESTVEVEASTASSSGDTLVGGTHTYISGTTQSSFDIIIRGKSRVKSLNDVEVDVDDRQFVIHMKQWLSAVIGVDMNEFVVLKHYSTDDADGYESIINETETIHDAYYAVQKLSVKLRSPLKENEKLMRIIRFDRENADLDKWPTLFSIPTTVDMQIRTLLMRCQEQMKKVYATKYDLNQLRLREVIVGGGAPVLFLGDQLGRRGHDWNKNLYLQFLSDEEVARAKMHIASSYPVMVRRWKSSVPEITSLVELMIPVDKQDQVAALKEQISFHYRVPFDQIQLSEAFPTTAWSKWPYTKDRVDLYENVSFTNDEAPSNGTFNGKLIYFKLAYEQVRQLTEKEKRSLRFKDNAIKPGDAAISRRKERPLRIQLSTSITEDD</sequence>
<comment type="catalytic activity">
    <reaction evidence="1">
        <text>Thiol-dependent hydrolysis of ester, thioester, amide, peptide and isopeptide bonds formed by the C-terminal Gly of ubiquitin (a 76-residue protein attached to proteins as an intracellular targeting signal).</text>
        <dbReference type="EC" id="3.4.19.12"/>
    </reaction>
</comment>
<dbReference type="Pfam" id="PF19718">
    <property type="entry name" value="USP47_C"/>
    <property type="match status" value="1"/>
</dbReference>
<dbReference type="Proteomes" id="UP000270924">
    <property type="component" value="Unassembled WGS sequence"/>
</dbReference>
<dbReference type="EMBL" id="UYWW01000067">
    <property type="protein sequence ID" value="VDM07109.1"/>
    <property type="molecule type" value="Genomic_DNA"/>
</dbReference>
<dbReference type="OrthoDB" id="289038at2759"/>
<dbReference type="PROSITE" id="PS50235">
    <property type="entry name" value="USP_3"/>
    <property type="match status" value="1"/>
</dbReference>
<evidence type="ECO:0000256" key="3">
    <source>
        <dbReference type="ARBA" id="ARBA00012759"/>
    </source>
</evidence>
<dbReference type="AlphaFoldDB" id="A0A3P7DUH7"/>
<dbReference type="Pfam" id="PF00443">
    <property type="entry name" value="UCH"/>
    <property type="match status" value="1"/>
</dbReference>
<evidence type="ECO:0000256" key="7">
    <source>
        <dbReference type="ARBA" id="ARBA00022807"/>
    </source>
</evidence>
<reference evidence="13 14" key="1">
    <citation type="submission" date="2018-11" db="EMBL/GenBank/DDBJ databases">
        <authorList>
            <consortium name="Pathogen Informatics"/>
        </authorList>
    </citation>
    <scope>NUCLEOTIDE SEQUENCE [LARGE SCALE GENOMIC DNA]</scope>
</reference>
<dbReference type="InterPro" id="IPR050164">
    <property type="entry name" value="Peptidase_C19"/>
</dbReference>
<evidence type="ECO:0000256" key="5">
    <source>
        <dbReference type="ARBA" id="ARBA00022786"/>
    </source>
</evidence>
<evidence type="ECO:0000313" key="14">
    <source>
        <dbReference type="Proteomes" id="UP000270924"/>
    </source>
</evidence>
<protein>
    <recommendedName>
        <fullName evidence="8">Ubiquitin carboxyl-terminal hydrolase 47</fullName>
        <ecNumber evidence="3">3.4.19.12</ecNumber>
    </recommendedName>
    <alternativeName>
        <fullName evidence="9">Ubiquitin thioesterase 47</fullName>
    </alternativeName>
    <alternativeName>
        <fullName evidence="10">Ubiquitin-specific-processing protease 47</fullName>
    </alternativeName>
</protein>
<dbReference type="OMA" id="CNNTPQM"/>
<feature type="region of interest" description="Disordered" evidence="11">
    <location>
        <begin position="1"/>
        <end position="37"/>
    </location>
</feature>
<keyword evidence="14" id="KW-1185">Reference proteome</keyword>
<evidence type="ECO:0000256" key="6">
    <source>
        <dbReference type="ARBA" id="ARBA00022801"/>
    </source>
</evidence>
<feature type="domain" description="USP" evidence="12">
    <location>
        <begin position="117"/>
        <end position="513"/>
    </location>
</feature>
<dbReference type="EC" id="3.4.19.12" evidence="3"/>
<accession>A0A3P7DUH7</accession>
<dbReference type="GO" id="GO:0004843">
    <property type="term" value="F:cysteine-type deubiquitinase activity"/>
    <property type="evidence" value="ECO:0007669"/>
    <property type="project" value="UniProtKB-EC"/>
</dbReference>
<feature type="region of interest" description="Disordered" evidence="11">
    <location>
        <begin position="52"/>
        <end position="71"/>
    </location>
</feature>
<keyword evidence="6" id="KW-0378">Hydrolase</keyword>
<dbReference type="InterPro" id="IPR045578">
    <property type="entry name" value="USP47_C"/>
</dbReference>
<dbReference type="InParanoid" id="A0A3P7DUH7"/>
<dbReference type="GO" id="GO:0005829">
    <property type="term" value="C:cytosol"/>
    <property type="evidence" value="ECO:0007669"/>
    <property type="project" value="TreeGrafter"/>
</dbReference>
<dbReference type="GO" id="GO:0005634">
    <property type="term" value="C:nucleus"/>
    <property type="evidence" value="ECO:0007669"/>
    <property type="project" value="TreeGrafter"/>
</dbReference>
<dbReference type="InterPro" id="IPR028889">
    <property type="entry name" value="USP"/>
</dbReference>
<evidence type="ECO:0000313" key="13">
    <source>
        <dbReference type="EMBL" id="VDM07109.1"/>
    </source>
</evidence>
<dbReference type="PROSITE" id="PS00973">
    <property type="entry name" value="USP_2"/>
    <property type="match status" value="1"/>
</dbReference>
<evidence type="ECO:0000256" key="11">
    <source>
        <dbReference type="SAM" id="MobiDB-lite"/>
    </source>
</evidence>